<reference evidence="3 4" key="1">
    <citation type="journal article" date="2010" name="Nature">
        <title>The Ectocarpus genome and the independent evolution of multicellularity in brown algae.</title>
        <authorList>
            <person name="Cock J.M."/>
            <person name="Sterck L."/>
            <person name="Rouze P."/>
            <person name="Scornet D."/>
            <person name="Allen A.E."/>
            <person name="Amoutzias G."/>
            <person name="Anthouard V."/>
            <person name="Artiguenave F."/>
            <person name="Aury J.M."/>
            <person name="Badger J.H."/>
            <person name="Beszteri B."/>
            <person name="Billiau K."/>
            <person name="Bonnet E."/>
            <person name="Bothwell J.H."/>
            <person name="Bowler C."/>
            <person name="Boyen C."/>
            <person name="Brownlee C."/>
            <person name="Carrano C.J."/>
            <person name="Charrier B."/>
            <person name="Cho G.Y."/>
            <person name="Coelho S.M."/>
            <person name="Collen J."/>
            <person name="Corre E."/>
            <person name="Da Silva C."/>
            <person name="Delage L."/>
            <person name="Delaroque N."/>
            <person name="Dittami S.M."/>
            <person name="Doulbeau S."/>
            <person name="Elias M."/>
            <person name="Farnham G."/>
            <person name="Gachon C.M."/>
            <person name="Gschloessl B."/>
            <person name="Heesch S."/>
            <person name="Jabbari K."/>
            <person name="Jubin C."/>
            <person name="Kawai H."/>
            <person name="Kimura K."/>
            <person name="Kloareg B."/>
            <person name="Kupper F.C."/>
            <person name="Lang D."/>
            <person name="Le Bail A."/>
            <person name="Leblanc C."/>
            <person name="Lerouge P."/>
            <person name="Lohr M."/>
            <person name="Lopez P.J."/>
            <person name="Martens C."/>
            <person name="Maumus F."/>
            <person name="Michel G."/>
            <person name="Miranda-Saavedra D."/>
            <person name="Morales J."/>
            <person name="Moreau H."/>
            <person name="Motomura T."/>
            <person name="Nagasato C."/>
            <person name="Napoli C.A."/>
            <person name="Nelson D.R."/>
            <person name="Nyvall-Collen P."/>
            <person name="Peters A.F."/>
            <person name="Pommier C."/>
            <person name="Potin P."/>
            <person name="Poulain J."/>
            <person name="Quesneville H."/>
            <person name="Read B."/>
            <person name="Rensing S.A."/>
            <person name="Ritter A."/>
            <person name="Rousvoal S."/>
            <person name="Samanta M."/>
            <person name="Samson G."/>
            <person name="Schroeder D.C."/>
            <person name="Segurens B."/>
            <person name="Strittmatter M."/>
            <person name="Tonon T."/>
            <person name="Tregear J.W."/>
            <person name="Valentin K."/>
            <person name="von Dassow P."/>
            <person name="Yamagishi T."/>
            <person name="Van de Peer Y."/>
            <person name="Wincker P."/>
        </authorList>
    </citation>
    <scope>NUCLEOTIDE SEQUENCE [LARGE SCALE GENOMIC DNA]</scope>
    <source>
        <strain evidence="4">Ec32 / CCAP1310/4</strain>
    </source>
</reference>
<feature type="domain" description="DUF1995" evidence="2">
    <location>
        <begin position="80"/>
        <end position="333"/>
    </location>
</feature>
<gene>
    <name evidence="3" type="ORF">Esi_0029_0040</name>
</gene>
<feature type="compositionally biased region" description="Acidic residues" evidence="1">
    <location>
        <begin position="35"/>
        <end position="46"/>
    </location>
</feature>
<sequence>MGKGNSDEDDAAAAAREARESLERMWASSAGASGQDEEEEENEDDGQLLREVRQALPELEGEGPETKRENPFPTSSDRGALEASSASQQALLAGKRGLIIDVEVRQMDDTHAEFDEEMQIDFATDISKALATVSGRVKVLLRGIHLAEKATEMLQKANTKGEEEGIEPRRDISFCSFQMANTDDEDDEKSMRDFASTLGLANEEERVFLMVCPRRLVDVTVLREIILVAKGRPVVLITPRMPYMPVETDGFETVYQLKQYNVQPVPTNPKKRIKNVRLTRLGQNQQTIYSELGQVIPRVLVTRAFPGDFKLYLDIDGKGFQLEKTYDAKPQPAVVSFTAQNKIREVQQRVTLQEKRVVAKDHGVEDDDDFDWDTINDDLEEGEEPFVVPPMPTEDEINARLRDD</sequence>
<dbReference type="InterPro" id="IPR018962">
    <property type="entry name" value="DUF1995"/>
</dbReference>
<feature type="region of interest" description="Disordered" evidence="1">
    <location>
        <begin position="381"/>
        <end position="404"/>
    </location>
</feature>
<evidence type="ECO:0000313" key="4">
    <source>
        <dbReference type="Proteomes" id="UP000002630"/>
    </source>
</evidence>
<evidence type="ECO:0000259" key="2">
    <source>
        <dbReference type="Pfam" id="PF09353"/>
    </source>
</evidence>
<proteinExistence type="predicted"/>
<dbReference type="OrthoDB" id="10313177at2759"/>
<organism evidence="3 4">
    <name type="scientific">Ectocarpus siliculosus</name>
    <name type="common">Brown alga</name>
    <name type="synonym">Conferva siliculosa</name>
    <dbReference type="NCBI Taxonomy" id="2880"/>
    <lineage>
        <taxon>Eukaryota</taxon>
        <taxon>Sar</taxon>
        <taxon>Stramenopiles</taxon>
        <taxon>Ochrophyta</taxon>
        <taxon>PX clade</taxon>
        <taxon>Phaeophyceae</taxon>
        <taxon>Ectocarpales</taxon>
        <taxon>Ectocarpaceae</taxon>
        <taxon>Ectocarpus</taxon>
    </lineage>
</organism>
<evidence type="ECO:0000313" key="3">
    <source>
        <dbReference type="EMBL" id="CBJ26267.1"/>
    </source>
</evidence>
<evidence type="ECO:0000256" key="1">
    <source>
        <dbReference type="SAM" id="MobiDB-lite"/>
    </source>
</evidence>
<dbReference type="InParanoid" id="D7FV95"/>
<protein>
    <recommendedName>
        <fullName evidence="2">DUF1995 domain-containing protein</fullName>
    </recommendedName>
</protein>
<feature type="region of interest" description="Disordered" evidence="1">
    <location>
        <begin position="1"/>
        <end position="87"/>
    </location>
</feature>
<dbReference type="AlphaFoldDB" id="D7FV95"/>
<dbReference type="EMBL" id="FN649742">
    <property type="protein sequence ID" value="CBJ26267.1"/>
    <property type="molecule type" value="Genomic_DNA"/>
</dbReference>
<accession>D7FV95</accession>
<name>D7FV95_ECTSI</name>
<dbReference type="EMBL" id="FN648475">
    <property type="protein sequence ID" value="CBJ26267.1"/>
    <property type="molecule type" value="Genomic_DNA"/>
</dbReference>
<dbReference type="Pfam" id="PF09353">
    <property type="entry name" value="DUF1995"/>
    <property type="match status" value="1"/>
</dbReference>
<keyword evidence="4" id="KW-1185">Reference proteome</keyword>
<dbReference type="Proteomes" id="UP000002630">
    <property type="component" value="Linkage Group LG17"/>
</dbReference>